<keyword evidence="6" id="KW-0408">Iron</keyword>
<evidence type="ECO:0000256" key="5">
    <source>
        <dbReference type="ARBA" id="ARBA00022723"/>
    </source>
</evidence>
<evidence type="ECO:0000259" key="9">
    <source>
        <dbReference type="PROSITE" id="PS51918"/>
    </source>
</evidence>
<dbReference type="GO" id="GO:0031419">
    <property type="term" value="F:cobalamin binding"/>
    <property type="evidence" value="ECO:0007669"/>
    <property type="project" value="InterPro"/>
</dbReference>
<dbReference type="SFLD" id="SFLDS00029">
    <property type="entry name" value="Radical_SAM"/>
    <property type="match status" value="1"/>
</dbReference>
<dbReference type="SFLD" id="SFLDG01082">
    <property type="entry name" value="B12-binding_domain_containing"/>
    <property type="match status" value="1"/>
</dbReference>
<keyword evidence="2" id="KW-0489">Methyltransferase</keyword>
<gene>
    <name evidence="10" type="ORF">SAMN04487910_2518</name>
</gene>
<keyword evidence="5" id="KW-0479">Metal-binding</keyword>
<evidence type="ECO:0000256" key="4">
    <source>
        <dbReference type="ARBA" id="ARBA00022691"/>
    </source>
</evidence>
<dbReference type="EMBL" id="FOAB01000004">
    <property type="protein sequence ID" value="SEL45940.1"/>
    <property type="molecule type" value="Genomic_DNA"/>
</dbReference>
<dbReference type="InterPro" id="IPR034466">
    <property type="entry name" value="Methyltransferase_Class_B"/>
</dbReference>
<name>A0A1H7QCW2_AQUAM</name>
<keyword evidence="7" id="KW-0411">Iron-sulfur</keyword>
<dbReference type="Gene3D" id="3.40.50.280">
    <property type="entry name" value="Cobalamin-binding domain"/>
    <property type="match status" value="1"/>
</dbReference>
<dbReference type="InterPro" id="IPR058240">
    <property type="entry name" value="rSAM_sf"/>
</dbReference>
<dbReference type="InterPro" id="IPR051198">
    <property type="entry name" value="BchE-like"/>
</dbReference>
<dbReference type="Gene3D" id="3.80.30.20">
    <property type="entry name" value="tm_1862 like domain"/>
    <property type="match status" value="1"/>
</dbReference>
<evidence type="ECO:0000256" key="1">
    <source>
        <dbReference type="ARBA" id="ARBA00001966"/>
    </source>
</evidence>
<dbReference type="Pfam" id="PF04055">
    <property type="entry name" value="Radical_SAM"/>
    <property type="match status" value="1"/>
</dbReference>
<dbReference type="InterPro" id="IPR023404">
    <property type="entry name" value="rSAM_horseshoe"/>
</dbReference>
<dbReference type="PANTHER" id="PTHR43409:SF7">
    <property type="entry name" value="BLL1977 PROTEIN"/>
    <property type="match status" value="1"/>
</dbReference>
<protein>
    <submittedName>
        <fullName evidence="10">Anaerobic magnesium-protoporphyrin IX monomethyl ester cyclase</fullName>
    </submittedName>
</protein>
<organism evidence="10 11">
    <name type="scientific">Aquimarina amphilecti</name>
    <dbReference type="NCBI Taxonomy" id="1038014"/>
    <lineage>
        <taxon>Bacteria</taxon>
        <taxon>Pseudomonadati</taxon>
        <taxon>Bacteroidota</taxon>
        <taxon>Flavobacteriia</taxon>
        <taxon>Flavobacteriales</taxon>
        <taxon>Flavobacteriaceae</taxon>
        <taxon>Aquimarina</taxon>
    </lineage>
</organism>
<evidence type="ECO:0000256" key="6">
    <source>
        <dbReference type="ARBA" id="ARBA00023004"/>
    </source>
</evidence>
<dbReference type="PROSITE" id="PS51332">
    <property type="entry name" value="B12_BINDING"/>
    <property type="match status" value="1"/>
</dbReference>
<dbReference type="Proteomes" id="UP000198521">
    <property type="component" value="Unassembled WGS sequence"/>
</dbReference>
<dbReference type="PROSITE" id="PS51918">
    <property type="entry name" value="RADICAL_SAM"/>
    <property type="match status" value="1"/>
</dbReference>
<dbReference type="InterPro" id="IPR006638">
    <property type="entry name" value="Elp3/MiaA/NifB-like_rSAM"/>
</dbReference>
<dbReference type="GO" id="GO:0003824">
    <property type="term" value="F:catalytic activity"/>
    <property type="evidence" value="ECO:0007669"/>
    <property type="project" value="InterPro"/>
</dbReference>
<evidence type="ECO:0000256" key="2">
    <source>
        <dbReference type="ARBA" id="ARBA00022603"/>
    </source>
</evidence>
<dbReference type="InterPro" id="IPR006158">
    <property type="entry name" value="Cobalamin-bd"/>
</dbReference>
<dbReference type="SUPFAM" id="SSF102114">
    <property type="entry name" value="Radical SAM enzymes"/>
    <property type="match status" value="1"/>
</dbReference>
<dbReference type="GO" id="GO:0051539">
    <property type="term" value="F:4 iron, 4 sulfur cluster binding"/>
    <property type="evidence" value="ECO:0007669"/>
    <property type="project" value="UniProtKB-KW"/>
</dbReference>
<evidence type="ECO:0000256" key="3">
    <source>
        <dbReference type="ARBA" id="ARBA00022679"/>
    </source>
</evidence>
<evidence type="ECO:0000313" key="10">
    <source>
        <dbReference type="EMBL" id="SEL45940.1"/>
    </source>
</evidence>
<dbReference type="AlphaFoldDB" id="A0A1H7QCW2"/>
<comment type="cofactor">
    <cofactor evidence="1">
        <name>[4Fe-4S] cluster</name>
        <dbReference type="ChEBI" id="CHEBI:49883"/>
    </cofactor>
</comment>
<dbReference type="GO" id="GO:0046872">
    <property type="term" value="F:metal ion binding"/>
    <property type="evidence" value="ECO:0007669"/>
    <property type="project" value="UniProtKB-KW"/>
</dbReference>
<keyword evidence="3" id="KW-0808">Transferase</keyword>
<proteinExistence type="predicted"/>
<evidence type="ECO:0000259" key="8">
    <source>
        <dbReference type="PROSITE" id="PS51332"/>
    </source>
</evidence>
<evidence type="ECO:0000256" key="7">
    <source>
        <dbReference type="ARBA" id="ARBA00023014"/>
    </source>
</evidence>
<dbReference type="RefSeq" id="WP_091408882.1">
    <property type="nucleotide sequence ID" value="NZ_FOAB01000004.1"/>
</dbReference>
<dbReference type="PANTHER" id="PTHR43409">
    <property type="entry name" value="ANAEROBIC MAGNESIUM-PROTOPORPHYRIN IX MONOMETHYL ESTER CYCLASE-RELATED"/>
    <property type="match status" value="1"/>
</dbReference>
<evidence type="ECO:0000313" key="11">
    <source>
        <dbReference type="Proteomes" id="UP000198521"/>
    </source>
</evidence>
<dbReference type="InterPro" id="IPR007197">
    <property type="entry name" value="rSAM"/>
</dbReference>
<dbReference type="CDD" id="cd01335">
    <property type="entry name" value="Radical_SAM"/>
    <property type="match status" value="1"/>
</dbReference>
<feature type="domain" description="B12-binding" evidence="8">
    <location>
        <begin position="13"/>
        <end position="151"/>
    </location>
</feature>
<sequence length="487" mass="56762">MLDILFSHSYYYPLDLKQWKNQTPYPPLGTIYAASLMREKGFAVDLFDTNLRDNPYDIEKEIIKKKPKFLVLYDDGFNYLTKMCLTTMREAAFEMMRIGKSHDCTIIVNSSDATDHYPKYLYNGADYIIQGEGELVLLELISALKNNQPIEGIKSIVYIKDENTVTNSKREVLKNLDELPMPAWDLIDIDSYKKVWHDGGKEFTLNLATTRGCPFKCNWCAKPIYGNRYNTHSPEYIVKHIQYLQKNYDVERFWMCDDIFGLTPGWVQNFNQELKNTNTKLKYYIQSRVDLLLKEDTIDALAESGLQEVWVGAESGSQSILDAMDKGTKVEEIYNATTLLKEKNIRVAFFIQFGYLGETKDDISKTIKMIKELVPDDLGISVSYPLPGTKFYDKVKDDLRFKANWTDSDDLAMMFKSTYNSKYYKKLHRYVHKEYRKSQGLRFLKATLKSPSKISTNTLKRISYLLYYFPSAYMDAQVLKRMEHINE</sequence>
<dbReference type="SMART" id="SM00729">
    <property type="entry name" value="Elp3"/>
    <property type="match status" value="1"/>
</dbReference>
<keyword evidence="4" id="KW-0949">S-adenosyl-L-methionine</keyword>
<dbReference type="SFLD" id="SFLDG01123">
    <property type="entry name" value="methyltransferase_(Class_B)"/>
    <property type="match status" value="1"/>
</dbReference>
<dbReference type="OrthoDB" id="9801424at2"/>
<dbReference type="STRING" id="1038014.SAMN04487910_2518"/>
<feature type="domain" description="Radical SAM core" evidence="9">
    <location>
        <begin position="197"/>
        <end position="420"/>
    </location>
</feature>
<keyword evidence="11" id="KW-1185">Reference proteome</keyword>
<accession>A0A1H7QCW2</accession>
<dbReference type="GO" id="GO:0005829">
    <property type="term" value="C:cytosol"/>
    <property type="evidence" value="ECO:0007669"/>
    <property type="project" value="TreeGrafter"/>
</dbReference>
<reference evidence="10 11" key="1">
    <citation type="submission" date="2016-10" db="EMBL/GenBank/DDBJ databases">
        <authorList>
            <person name="de Groot N.N."/>
        </authorList>
    </citation>
    <scope>NUCLEOTIDE SEQUENCE [LARGE SCALE GENOMIC DNA]</scope>
    <source>
        <strain evidence="10 11">DSM 25232</strain>
    </source>
</reference>